<proteinExistence type="predicted"/>
<evidence type="ECO:0000313" key="3">
    <source>
        <dbReference type="EMBL" id="EGT46404.1"/>
    </source>
</evidence>
<dbReference type="Pfam" id="PF12739">
    <property type="entry name" value="TRAPPC-Trs85"/>
    <property type="match status" value="1"/>
</dbReference>
<dbReference type="Proteomes" id="UP000008068">
    <property type="component" value="Unassembled WGS sequence"/>
</dbReference>
<dbReference type="InParanoid" id="G0P6G3"/>
<evidence type="ECO:0000259" key="1">
    <source>
        <dbReference type="Pfam" id="PF24544"/>
    </source>
</evidence>
<dbReference type="STRING" id="135651.G0P6G3"/>
<dbReference type="Pfam" id="PF24545">
    <property type="entry name" value="Ig_TPPC8_1st"/>
    <property type="match status" value="1"/>
</dbReference>
<dbReference type="Pfam" id="PF24544">
    <property type="entry name" value="Ig_TPPC8_2nd"/>
    <property type="match status" value="1"/>
</dbReference>
<feature type="domain" description="TPPC8 first Ig-like" evidence="2">
    <location>
        <begin position="641"/>
        <end position="835"/>
    </location>
</feature>
<feature type="domain" description="TPPC8 second Ig-like" evidence="1">
    <location>
        <begin position="838"/>
        <end position="959"/>
    </location>
</feature>
<dbReference type="GO" id="GO:1990072">
    <property type="term" value="C:TRAPPIII protein complex"/>
    <property type="evidence" value="ECO:0007669"/>
    <property type="project" value="TreeGrafter"/>
</dbReference>
<dbReference type="FunCoup" id="G0P6G3">
    <property type="interactions" value="2461"/>
</dbReference>
<dbReference type="InterPro" id="IPR024420">
    <property type="entry name" value="TRAPP_III_complex_Trs85"/>
</dbReference>
<dbReference type="OMA" id="GVRKWFG"/>
<dbReference type="OrthoDB" id="203724at2759"/>
<reference evidence="4" key="1">
    <citation type="submission" date="2011-07" db="EMBL/GenBank/DDBJ databases">
        <authorList>
            <consortium name="Caenorhabditis brenneri Sequencing and Analysis Consortium"/>
            <person name="Wilson R.K."/>
        </authorList>
    </citation>
    <scope>NUCLEOTIDE SEQUENCE [LARGE SCALE GENOMIC DNA]</scope>
    <source>
        <strain evidence="4">PB2801</strain>
    </source>
</reference>
<dbReference type="PANTHER" id="PTHR12975:SF6">
    <property type="entry name" value="TRAFFICKING PROTEIN PARTICLE COMPLEX SUBUNIT 8"/>
    <property type="match status" value="1"/>
</dbReference>
<evidence type="ECO:0000259" key="2">
    <source>
        <dbReference type="Pfam" id="PF24545"/>
    </source>
</evidence>
<name>G0P6G3_CAEBE</name>
<organism evidence="4">
    <name type="scientific">Caenorhabditis brenneri</name>
    <name type="common">Nematode worm</name>
    <dbReference type="NCBI Taxonomy" id="135651"/>
    <lineage>
        <taxon>Eukaryota</taxon>
        <taxon>Metazoa</taxon>
        <taxon>Ecdysozoa</taxon>
        <taxon>Nematoda</taxon>
        <taxon>Chromadorea</taxon>
        <taxon>Rhabditida</taxon>
        <taxon>Rhabditina</taxon>
        <taxon>Rhabditomorpha</taxon>
        <taxon>Rhabditoidea</taxon>
        <taxon>Rhabditidae</taxon>
        <taxon>Peloderinae</taxon>
        <taxon>Caenorhabditis</taxon>
    </lineage>
</organism>
<dbReference type="InterPro" id="IPR058541">
    <property type="entry name" value="Ig_TPPC8_1st"/>
</dbReference>
<accession>G0P6G3</accession>
<evidence type="ECO:0000313" key="4">
    <source>
        <dbReference type="Proteomes" id="UP000008068"/>
    </source>
</evidence>
<protein>
    <submittedName>
        <fullName evidence="3">Uncharacterized protein</fullName>
    </submittedName>
</protein>
<sequence length="1277" mass="143304">MSTVFPSPLIALITSSSSQKHATTRGFKSLSHLFFPFTTHDCQLREPVEDSKVTHRVRLDIRDISYDGHLLTLSVLPYVLAQALKYFTDVSQSLNLFRDVLARCSEPLEHESFGHYLACLFVVSTHEENPLGELSRMIQTQQTLYNNTSTLMIPGHCSTPKWAAPHAKTPRHYILLHDSNNPRSSTTRRDEVYAQMCATYGEDNCQVLQLDSDSESDEMKETWNEIDIFNDVLEKGLEEAHIHSNDSIPNTPDNAAITSKSPSSPTFVSTISSGFSSVSPNNQHGSNKNIIWKNSRKIISLQDGKSIQGVIARFVGPHVEKEMKVLYEATGGQRKTFSKSISSGMRKWFSTGSSASNLATPITYAWDSIEMQTRRLGDLLLMFGFPGAAYDQYHSLKKDLEVDKAMAAHAVALEMCAVALHAAQPHLNSKQFPLRYLDPPVKLLIEYAKKYPAVLRCAFNMTRIYADLGMHKEAAATLSQISALDGDHFVAVAQFLAAEQYEKAGMLRKASFHRVLAANRFSNANIPALSYDCYRLALIEFNQKHWGVIDEHLAIRLLIEGEKAGVMTPEIASECIRRLVAVCPKLSPHQQTDRLKTIVNAIDTYFPNQTVPASIFSNIPKVEMETVKVIYGERPSWNEIDENEHQSVDVDGWVAVERAAHHALFGPNTPFRGMQMVSDDHSDNQKVRETPAGERFRVMMDLTNPLKTPIELHNVRLSVTDVKFQNEPECSETPELGALPLLQLGAEESKTIELYVFPRKGCHQFRVDGLLFRLVVNDKGIEARIPLECRGKRLNKTAKQKKSKTYTSDERLKAVVAQDPWPLLEFRVIKAPHKWSYCDQAQKYELEIENIGHEDVFSMCLATNAFDRAATGIIHGVDGNGEQEELNLELAANNAKIATFMFQKPDIQQPFLKIGEKKRIFIDIRSCDEPTGLVVTEKSTILLIAYRSSKRTMRQWRKVIVGERRRLVSMNIDILNPATRSFSINFKNCVPVSQAALSRIELIRLRIARDGVSPTAQTDSLTSIELQSTPRKVEIESEQTDTIVVHLASTQDPNKEVWLHENGKVKTPKWPCPSEVLSSIDNVDSGIRNSEKIGILWKANIVNNEGLVTSFIGESFLDNPFTITSASALTTVNEKATGALHITCETPMKNVVHDFSKSRVCELPVILRIQNKDRFRRSVIISVNYSPKVNDAVDGVHLIAPENRQQMWIDRPVRKRLVPIDCEVVVELTWKITHAAVYDVGGSNLKVEAEFQGSKDITSFKVPSVLSVVKSSSFAVL</sequence>
<gene>
    <name evidence="3" type="ORF">CAEBREN_17891</name>
</gene>
<dbReference type="HOGENOM" id="CLU_261376_0_0_1"/>
<dbReference type="EMBL" id="GL380097">
    <property type="protein sequence ID" value="EGT46404.1"/>
    <property type="molecule type" value="Genomic_DNA"/>
</dbReference>
<dbReference type="PANTHER" id="PTHR12975">
    <property type="entry name" value="TRANSPORT PROTEIN TRAPP"/>
    <property type="match status" value="1"/>
</dbReference>
<keyword evidence="4" id="KW-1185">Reference proteome</keyword>
<dbReference type="eggNOG" id="KOG1938">
    <property type="taxonomic scope" value="Eukaryota"/>
</dbReference>
<dbReference type="AlphaFoldDB" id="G0P6G3"/>
<dbReference type="InterPro" id="IPR058538">
    <property type="entry name" value="Ig_TPPC8_2nd"/>
</dbReference>